<evidence type="ECO:0000259" key="2">
    <source>
        <dbReference type="SMART" id="SM00507"/>
    </source>
</evidence>
<organism evidence="3 4">
    <name type="scientific">Actinomadura fibrosa</name>
    <dbReference type="NCBI Taxonomy" id="111802"/>
    <lineage>
        <taxon>Bacteria</taxon>
        <taxon>Bacillati</taxon>
        <taxon>Actinomycetota</taxon>
        <taxon>Actinomycetes</taxon>
        <taxon>Streptosporangiales</taxon>
        <taxon>Thermomonosporaceae</taxon>
        <taxon>Actinomadura</taxon>
    </lineage>
</organism>
<dbReference type="CDD" id="cd00085">
    <property type="entry name" value="HNHc"/>
    <property type="match status" value="1"/>
</dbReference>
<reference evidence="4" key="1">
    <citation type="journal article" date="2019" name="Int. J. Syst. Evol. Microbiol.">
        <title>The Global Catalogue of Microorganisms (GCM) 10K type strain sequencing project: providing services to taxonomists for standard genome sequencing and annotation.</title>
        <authorList>
            <consortium name="The Broad Institute Genomics Platform"/>
            <consortium name="The Broad Institute Genome Sequencing Center for Infectious Disease"/>
            <person name="Wu L."/>
            <person name="Ma J."/>
        </authorList>
    </citation>
    <scope>NUCLEOTIDE SEQUENCE [LARGE SCALE GENOMIC DNA]</scope>
    <source>
        <strain evidence="4">JCM 9371</strain>
    </source>
</reference>
<evidence type="ECO:0000313" key="4">
    <source>
        <dbReference type="Proteomes" id="UP001597063"/>
    </source>
</evidence>
<dbReference type="Pfam" id="PF26345">
    <property type="entry name" value="ScoMcrA_N"/>
    <property type="match status" value="1"/>
</dbReference>
<dbReference type="Pfam" id="PF26340">
    <property type="entry name" value="DNA-SBD_ScoMcrA"/>
    <property type="match status" value="1"/>
</dbReference>
<feature type="region of interest" description="Disordered" evidence="1">
    <location>
        <begin position="270"/>
        <end position="298"/>
    </location>
</feature>
<accession>A0ABW2XE64</accession>
<dbReference type="EMBL" id="JBHTGP010000004">
    <property type="protein sequence ID" value="MFD0684729.1"/>
    <property type="molecule type" value="Genomic_DNA"/>
</dbReference>
<keyword evidence="4" id="KW-1185">Reference proteome</keyword>
<dbReference type="InterPro" id="IPR058807">
    <property type="entry name" value="ScoMcrA_N"/>
</dbReference>
<feature type="domain" description="HNH nuclease" evidence="2">
    <location>
        <begin position="295"/>
        <end position="356"/>
    </location>
</feature>
<dbReference type="Gene3D" id="1.10.30.50">
    <property type="match status" value="1"/>
</dbReference>
<gene>
    <name evidence="3" type="ORF">ACFQZM_09495</name>
</gene>
<evidence type="ECO:0000313" key="3">
    <source>
        <dbReference type="EMBL" id="MFD0684729.1"/>
    </source>
</evidence>
<sequence length="393" mass="43346">MDLSVITEDAVLAAIAECDALGRDAFLRTYGFDPAREYVLIHDGVYYDSKAVVGVAYRYVAGRPLRAREFSGGRQTVARLLERLGFEVAVNPGAPRLVARLRQLRTASTPDGPARHQPLLLLWAMGRARRRLPRLVHWSQARIELGELLRVHGRPASRPRADYPFLALAGTHLWELRGHTGPVPAAHGDAAPLRWLDEHDPAGGLTAWAYELVAGSATARDAAVAVLLDRFFDPEETARLLRDVHLAEPSDGEHADTEPAETYRRLVEAVEEGERRGDDRRVTRTSRESPVRSAQARRAVLVRSDGRCENPGCEGQPTDVADDGSALLEVDHVDDRAGGGRDHPVLMIALCPNCHAVKTRGRSREALREILRAEARQRHSAWAELWPAPPAPA</sequence>
<name>A0ABW2XE64_9ACTN</name>
<dbReference type="Proteomes" id="UP001597063">
    <property type="component" value="Unassembled WGS sequence"/>
</dbReference>
<dbReference type="SMART" id="SM00507">
    <property type="entry name" value="HNHc"/>
    <property type="match status" value="1"/>
</dbReference>
<dbReference type="InterPro" id="IPR003615">
    <property type="entry name" value="HNH_nuc"/>
</dbReference>
<feature type="compositionally biased region" description="Basic and acidic residues" evidence="1">
    <location>
        <begin position="270"/>
        <end position="290"/>
    </location>
</feature>
<evidence type="ECO:0000256" key="1">
    <source>
        <dbReference type="SAM" id="MobiDB-lite"/>
    </source>
</evidence>
<protein>
    <recommendedName>
        <fullName evidence="2">HNH nuclease domain-containing protein</fullName>
    </recommendedName>
</protein>
<dbReference type="RefSeq" id="WP_131759747.1">
    <property type="nucleotide sequence ID" value="NZ_CAACUY010000089.1"/>
</dbReference>
<dbReference type="InterPro" id="IPR058813">
    <property type="entry name" value="DNA-SBD_ScoMcrA"/>
</dbReference>
<proteinExistence type="predicted"/>
<comment type="caution">
    <text evidence="3">The sequence shown here is derived from an EMBL/GenBank/DDBJ whole genome shotgun (WGS) entry which is preliminary data.</text>
</comment>